<evidence type="ECO:0000313" key="2">
    <source>
        <dbReference type="EMBL" id="OHF00040.1"/>
    </source>
</evidence>
<protein>
    <recommendedName>
        <fullName evidence="4">Transcription factor domain-containing protein</fullName>
    </recommendedName>
</protein>
<dbReference type="OrthoDB" id="2262349at2759"/>
<dbReference type="CDD" id="cd12148">
    <property type="entry name" value="fungal_TF_MHR"/>
    <property type="match status" value="1"/>
</dbReference>
<dbReference type="PANTHER" id="PTHR31644:SF3">
    <property type="entry name" value="ZN(II)2CYS6 TRANSCRIPTION FACTOR (EUROFUNG)"/>
    <property type="match status" value="1"/>
</dbReference>
<proteinExistence type="predicted"/>
<evidence type="ECO:0000313" key="3">
    <source>
        <dbReference type="Proteomes" id="UP000176998"/>
    </source>
</evidence>
<dbReference type="STRING" id="1209926.A0A1G4BEZ5"/>
<keyword evidence="3" id="KW-1185">Reference proteome</keyword>
<dbReference type="GO" id="GO:0005634">
    <property type="term" value="C:nucleus"/>
    <property type="evidence" value="ECO:0007669"/>
    <property type="project" value="TreeGrafter"/>
</dbReference>
<dbReference type="RefSeq" id="XP_022477184.1">
    <property type="nucleotide sequence ID" value="XM_022616333.1"/>
</dbReference>
<dbReference type="InterPro" id="IPR052780">
    <property type="entry name" value="AAA_Catabolism_Regulators"/>
</dbReference>
<dbReference type="Proteomes" id="UP000176998">
    <property type="component" value="Unassembled WGS sequence"/>
</dbReference>
<name>A0A1G4BEZ5_9PEZI</name>
<dbReference type="GO" id="GO:0000981">
    <property type="term" value="F:DNA-binding transcription factor activity, RNA polymerase II-specific"/>
    <property type="evidence" value="ECO:0007669"/>
    <property type="project" value="TreeGrafter"/>
</dbReference>
<comment type="caution">
    <text evidence="2">The sequence shown here is derived from an EMBL/GenBank/DDBJ whole genome shotgun (WGS) entry which is preliminary data.</text>
</comment>
<dbReference type="AlphaFoldDB" id="A0A1G4BEZ5"/>
<evidence type="ECO:0000256" key="1">
    <source>
        <dbReference type="SAM" id="MobiDB-lite"/>
    </source>
</evidence>
<dbReference type="GO" id="GO:0045944">
    <property type="term" value="P:positive regulation of transcription by RNA polymerase II"/>
    <property type="evidence" value="ECO:0007669"/>
    <property type="project" value="TreeGrafter"/>
</dbReference>
<feature type="region of interest" description="Disordered" evidence="1">
    <location>
        <begin position="1"/>
        <end position="23"/>
    </location>
</feature>
<dbReference type="EMBL" id="MJBS01000031">
    <property type="protein sequence ID" value="OHF00040.1"/>
    <property type="molecule type" value="Genomic_DNA"/>
</dbReference>
<evidence type="ECO:0008006" key="4">
    <source>
        <dbReference type="Google" id="ProtNLM"/>
    </source>
</evidence>
<reference evidence="2 3" key="1">
    <citation type="submission" date="2016-09" db="EMBL/GenBank/DDBJ databases">
        <authorList>
            <person name="Capua I."/>
            <person name="De Benedictis P."/>
            <person name="Joannis T."/>
            <person name="Lombin L.H."/>
            <person name="Cattoli G."/>
        </authorList>
    </citation>
    <scope>NUCLEOTIDE SEQUENCE [LARGE SCALE GENOMIC DNA]</scope>
    <source>
        <strain evidence="2 3">IMI 309357</strain>
    </source>
</reference>
<dbReference type="GO" id="GO:0009074">
    <property type="term" value="P:aromatic amino acid family catabolic process"/>
    <property type="evidence" value="ECO:0007669"/>
    <property type="project" value="TreeGrafter"/>
</dbReference>
<dbReference type="GeneID" id="34557843"/>
<organism evidence="2 3">
    <name type="scientific">Colletotrichum orchidophilum</name>
    <dbReference type="NCBI Taxonomy" id="1209926"/>
    <lineage>
        <taxon>Eukaryota</taxon>
        <taxon>Fungi</taxon>
        <taxon>Dikarya</taxon>
        <taxon>Ascomycota</taxon>
        <taxon>Pezizomycotina</taxon>
        <taxon>Sordariomycetes</taxon>
        <taxon>Hypocreomycetidae</taxon>
        <taxon>Glomerellales</taxon>
        <taxon>Glomerellaceae</taxon>
        <taxon>Colletotrichum</taxon>
    </lineage>
</organism>
<feature type="compositionally biased region" description="Polar residues" evidence="1">
    <location>
        <begin position="1"/>
        <end position="15"/>
    </location>
</feature>
<dbReference type="PANTHER" id="PTHR31644">
    <property type="entry name" value="TRANSCRIPTIONAL ACTIVATOR ARO80-RELATED"/>
    <property type="match status" value="1"/>
</dbReference>
<accession>A0A1G4BEZ5</accession>
<gene>
    <name evidence="2" type="ORF">CORC01_04686</name>
</gene>
<sequence length="671" mass="74442">MPQTGTPSTAFTPNFDTGWRPSSFPDHSLSGRVVSSLVTGSGDALDVLSDAANLLHHATASPSSGPPSAQPAHNLQDVPIAVPAREQTGGQIGIGFVIQALSEPDDMTLDLWDKSRFIRQGWFTSQEAVTFFKYLSPLSPINVDQFRNHEGHSRLVYEESMLCCTILMISSRFFLLPGAGGVSRSHLIHNRLWLYCETMIKRIILGQEKISTAKMRIIGTIESLLLISDWHPRAVHFPPDTEGWDALFIDVDYDRQNRKRTNNEEPLIRWRKDVFEPAKRASRMSWMLLGLATNLAYELGILSSDQRASFSASDIADCRKFRAQKLLYAYMTQTATRLGYNSVIPESVSIAATRSSMKDVDDASQVSWNSYIDVYFEFTRLSKVASSMFFQSAGHLEGLLRNDGYSDLLGHFLSSLSNWKTTLDSDCRAGLLKTSLSIEYYHIRACVGAISIQAVVQRAATAKSDGVEKDSLAGYMTAQDARFLQDVVSDSSEVLRIATQTSFQEHLAYAPASIRISVISASVFLLKALSLGSPATDLPTALQTLDRCVTALGRYPPDDMDFALRYAHLIEKHTQFLKSNLYFVSETPRGSADQRRAPSHVHDSLSGYDLTLSTLPADQSINDAASMDQNGFLRALQFDSSIAPFSDNADQLYQGFDIDSLNFLWNLPDIN</sequence>